<sequence>MTKEKPSTEKSQIISELANKLGFSVDLLQSVVGNRIKGTFSLSQMSRIKLALILPWRENEG</sequence>
<organism evidence="1 2">
    <name type="scientific">Xylanibacter brevis</name>
    <dbReference type="NCBI Taxonomy" id="83231"/>
    <lineage>
        <taxon>Bacteria</taxon>
        <taxon>Pseudomonadati</taxon>
        <taxon>Bacteroidota</taxon>
        <taxon>Bacteroidia</taxon>
        <taxon>Bacteroidales</taxon>
        <taxon>Prevotellaceae</taxon>
        <taxon>Xylanibacter</taxon>
    </lineage>
</organism>
<comment type="caution">
    <text evidence="1">The sequence shown here is derived from an EMBL/GenBank/DDBJ whole genome shotgun (WGS) entry which is preliminary data.</text>
</comment>
<accession>A0ABS9CE77</accession>
<dbReference type="RefSeq" id="WP_301637254.1">
    <property type="nucleotide sequence ID" value="NZ_JADYTN010000001.1"/>
</dbReference>
<name>A0ABS9CE77_9BACT</name>
<dbReference type="EMBL" id="JADYTN010000001">
    <property type="protein sequence ID" value="MCF2562638.1"/>
    <property type="molecule type" value="Genomic_DNA"/>
</dbReference>
<evidence type="ECO:0000313" key="2">
    <source>
        <dbReference type="Proteomes" id="UP001200470"/>
    </source>
</evidence>
<evidence type="ECO:0000313" key="1">
    <source>
        <dbReference type="EMBL" id="MCF2562638.1"/>
    </source>
</evidence>
<proteinExistence type="predicted"/>
<evidence type="ECO:0008006" key="3">
    <source>
        <dbReference type="Google" id="ProtNLM"/>
    </source>
</evidence>
<keyword evidence="2" id="KW-1185">Reference proteome</keyword>
<reference evidence="1 2" key="1">
    <citation type="submission" date="2020-12" db="EMBL/GenBank/DDBJ databases">
        <title>Whole genome sequences of gut porcine anaerobes.</title>
        <authorList>
            <person name="Kubasova T."/>
            <person name="Jahodarova E."/>
            <person name="Rychlik I."/>
        </authorList>
    </citation>
    <scope>NUCLEOTIDE SEQUENCE [LARGE SCALE GENOMIC DNA]</scope>
    <source>
        <strain evidence="1 2">An925</strain>
    </source>
</reference>
<dbReference type="Proteomes" id="UP001200470">
    <property type="component" value="Unassembled WGS sequence"/>
</dbReference>
<gene>
    <name evidence="1" type="ORF">I6E12_00710</name>
</gene>
<protein>
    <recommendedName>
        <fullName evidence="3">XRE family transcriptional regulator</fullName>
    </recommendedName>
</protein>